<feature type="transmembrane region" description="Helical" evidence="1">
    <location>
        <begin position="29"/>
        <end position="47"/>
    </location>
</feature>
<dbReference type="Proteomes" id="UP001055437">
    <property type="component" value="Chromosome"/>
</dbReference>
<protein>
    <submittedName>
        <fullName evidence="2">Uncharacterized protein</fullName>
    </submittedName>
</protein>
<dbReference type="RefSeq" id="WP_162926003.1">
    <property type="nucleotide sequence ID" value="NZ_CABMIZ010000013.1"/>
</dbReference>
<gene>
    <name evidence="2" type="ORF">NH397_07155</name>
</gene>
<sequence length="48" mass="5367">MDNNCENKKKTVRDTLYGRINVSLKTMDNIIAVLLVALVLSIIFGVVM</sequence>
<evidence type="ECO:0000313" key="2">
    <source>
        <dbReference type="EMBL" id="USS02186.1"/>
    </source>
</evidence>
<keyword evidence="1" id="KW-1133">Transmembrane helix</keyword>
<dbReference type="EMBL" id="CP099799">
    <property type="protein sequence ID" value="USS02186.1"/>
    <property type="molecule type" value="Genomic_DNA"/>
</dbReference>
<dbReference type="GeneID" id="303562203"/>
<keyword evidence="1" id="KW-0812">Transmembrane</keyword>
<organism evidence="2 3">
    <name type="scientific">Clostridium septicum</name>
    <dbReference type="NCBI Taxonomy" id="1504"/>
    <lineage>
        <taxon>Bacteria</taxon>
        <taxon>Bacillati</taxon>
        <taxon>Bacillota</taxon>
        <taxon>Clostridia</taxon>
        <taxon>Eubacteriales</taxon>
        <taxon>Clostridiaceae</taxon>
        <taxon>Clostridium</taxon>
    </lineage>
</organism>
<name>A0ABY5B728_CLOSE</name>
<keyword evidence="3" id="KW-1185">Reference proteome</keyword>
<evidence type="ECO:0000256" key="1">
    <source>
        <dbReference type="SAM" id="Phobius"/>
    </source>
</evidence>
<reference evidence="2" key="1">
    <citation type="submission" date="2022-06" db="EMBL/GenBank/DDBJ databases">
        <authorList>
            <person name="Holder M.E."/>
            <person name="Ajami N.J."/>
            <person name="Petrosino J.F."/>
        </authorList>
    </citation>
    <scope>NUCLEOTIDE SEQUENCE</scope>
    <source>
        <strain evidence="2">RMA 8861</strain>
    </source>
</reference>
<accession>A0ABY5B728</accession>
<proteinExistence type="predicted"/>
<keyword evidence="1" id="KW-0472">Membrane</keyword>
<evidence type="ECO:0000313" key="3">
    <source>
        <dbReference type="Proteomes" id="UP001055437"/>
    </source>
</evidence>